<proteinExistence type="predicted"/>
<reference evidence="1" key="2">
    <citation type="submission" date="2022-01" db="EMBL/GenBank/DDBJ databases">
        <authorList>
            <person name="Yamashiro T."/>
            <person name="Shiraishi A."/>
            <person name="Satake H."/>
            <person name="Nakayama K."/>
        </authorList>
    </citation>
    <scope>NUCLEOTIDE SEQUENCE</scope>
</reference>
<keyword evidence="2" id="KW-1185">Reference proteome</keyword>
<protein>
    <submittedName>
        <fullName evidence="1">Uncharacterized protein</fullName>
    </submittedName>
</protein>
<evidence type="ECO:0000313" key="2">
    <source>
        <dbReference type="Proteomes" id="UP001151760"/>
    </source>
</evidence>
<organism evidence="1 2">
    <name type="scientific">Tanacetum coccineum</name>
    <dbReference type="NCBI Taxonomy" id="301880"/>
    <lineage>
        <taxon>Eukaryota</taxon>
        <taxon>Viridiplantae</taxon>
        <taxon>Streptophyta</taxon>
        <taxon>Embryophyta</taxon>
        <taxon>Tracheophyta</taxon>
        <taxon>Spermatophyta</taxon>
        <taxon>Magnoliopsida</taxon>
        <taxon>eudicotyledons</taxon>
        <taxon>Gunneridae</taxon>
        <taxon>Pentapetalae</taxon>
        <taxon>asterids</taxon>
        <taxon>campanulids</taxon>
        <taxon>Asterales</taxon>
        <taxon>Asteraceae</taxon>
        <taxon>Asteroideae</taxon>
        <taxon>Anthemideae</taxon>
        <taxon>Anthemidinae</taxon>
        <taxon>Tanacetum</taxon>
    </lineage>
</organism>
<comment type="caution">
    <text evidence="1">The sequence shown here is derived from an EMBL/GenBank/DDBJ whole genome shotgun (WGS) entry which is preliminary data.</text>
</comment>
<name>A0ABQ5E5U2_9ASTR</name>
<accession>A0ABQ5E5U2</accession>
<sequence>MVGHYELALQNLRYTSSVYESPKQSVDVDLLLLQTVGGTRDVINEKQCNSKLVKVLRGKDTVHTKSINTAGALVLSEGDNQEFVVAITSRKAVLEISALSPEADVNQIADRNLRKIFGPLQLVKQIV</sequence>
<dbReference type="EMBL" id="BQNB010015968">
    <property type="protein sequence ID" value="GJT46248.1"/>
    <property type="molecule type" value="Genomic_DNA"/>
</dbReference>
<reference evidence="1" key="1">
    <citation type="journal article" date="2022" name="Int. J. Mol. Sci.">
        <title>Draft Genome of Tanacetum Coccineum: Genomic Comparison of Closely Related Tanacetum-Family Plants.</title>
        <authorList>
            <person name="Yamashiro T."/>
            <person name="Shiraishi A."/>
            <person name="Nakayama K."/>
            <person name="Satake H."/>
        </authorList>
    </citation>
    <scope>NUCLEOTIDE SEQUENCE</scope>
</reference>
<dbReference type="Proteomes" id="UP001151760">
    <property type="component" value="Unassembled WGS sequence"/>
</dbReference>
<evidence type="ECO:0000313" key="1">
    <source>
        <dbReference type="EMBL" id="GJT46248.1"/>
    </source>
</evidence>
<gene>
    <name evidence="1" type="ORF">Tco_0954963</name>
</gene>